<reference evidence="1" key="2">
    <citation type="submission" date="2022-06" db="UniProtKB">
        <authorList>
            <consortium name="EnsemblMetazoa"/>
        </authorList>
    </citation>
    <scope>IDENTIFICATION</scope>
</reference>
<name>A0A8R1TV23_ONCVO</name>
<dbReference type="GO" id="GO:0005739">
    <property type="term" value="C:mitochondrion"/>
    <property type="evidence" value="ECO:0007669"/>
    <property type="project" value="GOC"/>
</dbReference>
<dbReference type="AlphaFoldDB" id="A0A8R1TV23"/>
<organism evidence="1 2">
    <name type="scientific">Onchocerca volvulus</name>
    <dbReference type="NCBI Taxonomy" id="6282"/>
    <lineage>
        <taxon>Eukaryota</taxon>
        <taxon>Metazoa</taxon>
        <taxon>Ecdysozoa</taxon>
        <taxon>Nematoda</taxon>
        <taxon>Chromadorea</taxon>
        <taxon>Rhabditida</taxon>
        <taxon>Spirurina</taxon>
        <taxon>Spiruromorpha</taxon>
        <taxon>Filarioidea</taxon>
        <taxon>Onchocercidae</taxon>
        <taxon>Onchocerca</taxon>
    </lineage>
</organism>
<evidence type="ECO:0000313" key="2">
    <source>
        <dbReference type="Proteomes" id="UP000024404"/>
    </source>
</evidence>
<dbReference type="GO" id="GO:1990456">
    <property type="term" value="P:mitochondrion-endoplasmic reticulum membrane tethering"/>
    <property type="evidence" value="ECO:0007669"/>
    <property type="project" value="InterPro"/>
</dbReference>
<keyword evidence="2" id="KW-1185">Reference proteome</keyword>
<dbReference type="GO" id="GO:0051560">
    <property type="term" value="P:mitochondrial calcium ion homeostasis"/>
    <property type="evidence" value="ECO:0007669"/>
    <property type="project" value="InterPro"/>
</dbReference>
<sequence length="92" mass="10592">MCIMEKIRSIIHQTTVERLNVMKNMKDIQSTGSLNFAVLEDRLQALAVLMLHYCAALQNCIDLEESCEHQYQNRNIADAAQDSRKPKRECLP</sequence>
<dbReference type="PANTHER" id="PTHR21519">
    <property type="entry name" value="PDZ DOMAIN-CONTAINING PROTEIN 8"/>
    <property type="match status" value="1"/>
</dbReference>
<reference evidence="2" key="1">
    <citation type="submission" date="2013-10" db="EMBL/GenBank/DDBJ databases">
        <title>Genome sequencing of Onchocerca volvulus.</title>
        <authorList>
            <person name="Cotton J."/>
            <person name="Tsai J."/>
            <person name="Stanley E."/>
            <person name="Tracey A."/>
            <person name="Holroyd N."/>
            <person name="Lustigman S."/>
            <person name="Berriman M."/>
        </authorList>
    </citation>
    <scope>NUCLEOTIDE SEQUENCE</scope>
</reference>
<dbReference type="EMBL" id="CMVM020000142">
    <property type="status" value="NOT_ANNOTATED_CDS"/>
    <property type="molecule type" value="Genomic_DNA"/>
</dbReference>
<dbReference type="InterPro" id="IPR039275">
    <property type="entry name" value="PDZD8"/>
</dbReference>
<proteinExistence type="predicted"/>
<evidence type="ECO:0000313" key="1">
    <source>
        <dbReference type="EnsemblMetazoa" id="OVOC4690.1"/>
    </source>
</evidence>
<accession>A0A8R1TV23</accession>
<dbReference type="GO" id="GO:0044233">
    <property type="term" value="C:mitochondria-associated endoplasmic reticulum membrane contact site"/>
    <property type="evidence" value="ECO:0007669"/>
    <property type="project" value="InterPro"/>
</dbReference>
<dbReference type="Proteomes" id="UP000024404">
    <property type="component" value="Unassembled WGS sequence"/>
</dbReference>
<dbReference type="EnsemblMetazoa" id="OVOC4690.1">
    <property type="protein sequence ID" value="OVOC4690.1"/>
    <property type="gene ID" value="WBGene00241499"/>
</dbReference>
<protein>
    <submittedName>
        <fullName evidence="1">Uncharacterized protein</fullName>
    </submittedName>
</protein>
<dbReference type="PANTHER" id="PTHR21519:SF1">
    <property type="entry name" value="PDZ DOMAIN-CONTAINING PROTEIN 8"/>
    <property type="match status" value="1"/>
</dbReference>